<proteinExistence type="predicted"/>
<dbReference type="EMBL" id="NMVQ01000023">
    <property type="protein sequence ID" value="OYO20810.1"/>
    <property type="molecule type" value="Genomic_DNA"/>
</dbReference>
<dbReference type="AlphaFoldDB" id="A0A255GYY9"/>
<evidence type="ECO:0000313" key="3">
    <source>
        <dbReference type="Proteomes" id="UP000216311"/>
    </source>
</evidence>
<organism evidence="2 3">
    <name type="scientific">Enemella dayhoffiae</name>
    <dbReference type="NCBI Taxonomy" id="2016507"/>
    <lineage>
        <taxon>Bacteria</taxon>
        <taxon>Bacillati</taxon>
        <taxon>Actinomycetota</taxon>
        <taxon>Actinomycetes</taxon>
        <taxon>Propionibacteriales</taxon>
        <taxon>Propionibacteriaceae</taxon>
        <taxon>Enemella</taxon>
    </lineage>
</organism>
<evidence type="ECO:0000313" key="2">
    <source>
        <dbReference type="EMBL" id="OYO20810.1"/>
    </source>
</evidence>
<comment type="caution">
    <text evidence="2">The sequence shown here is derived from an EMBL/GenBank/DDBJ whole genome shotgun (WGS) entry which is preliminary data.</text>
</comment>
<feature type="transmembrane region" description="Helical" evidence="1">
    <location>
        <begin position="41"/>
        <end position="62"/>
    </location>
</feature>
<reference evidence="2 3" key="1">
    <citation type="submission" date="2017-07" db="EMBL/GenBank/DDBJ databases">
        <title>Draft whole genome sequences of clinical Proprionibacteriaceae strains.</title>
        <authorList>
            <person name="Bernier A.-M."/>
            <person name="Bernard K."/>
            <person name="Domingo M.-C."/>
        </authorList>
    </citation>
    <scope>NUCLEOTIDE SEQUENCE [LARGE SCALE GENOMIC DNA]</scope>
    <source>
        <strain evidence="2 3">NML 130396</strain>
    </source>
</reference>
<sequence length="69" mass="6813">MNTLLRSLGTSSFSAFLATFTAATAIQLPGGATAPSLGGLIVTLATSGAAAVVAAVLVLLLWKLAPEAR</sequence>
<keyword evidence="1" id="KW-1133">Transmembrane helix</keyword>
<protein>
    <submittedName>
        <fullName evidence="2">Uncharacterized protein</fullName>
    </submittedName>
</protein>
<name>A0A255GYY9_9ACTN</name>
<dbReference type="RefSeq" id="WP_094364237.1">
    <property type="nucleotide sequence ID" value="NZ_NMVQ01000023.1"/>
</dbReference>
<dbReference type="Proteomes" id="UP000216311">
    <property type="component" value="Unassembled WGS sequence"/>
</dbReference>
<keyword evidence="1" id="KW-0472">Membrane</keyword>
<keyword evidence="1" id="KW-0812">Transmembrane</keyword>
<evidence type="ECO:0000256" key="1">
    <source>
        <dbReference type="SAM" id="Phobius"/>
    </source>
</evidence>
<accession>A0A255GYY9</accession>
<gene>
    <name evidence="2" type="ORF">CGZ93_11295</name>
</gene>
<keyword evidence="3" id="KW-1185">Reference proteome</keyword>